<reference evidence="3" key="1">
    <citation type="submission" date="2021-02" db="EMBL/GenBank/DDBJ databases">
        <authorList>
            <person name="Dougan E. K."/>
            <person name="Rhodes N."/>
            <person name="Thang M."/>
            <person name="Chan C."/>
        </authorList>
    </citation>
    <scope>NUCLEOTIDE SEQUENCE</scope>
</reference>
<feature type="signal peptide" evidence="1">
    <location>
        <begin position="1"/>
        <end position="18"/>
    </location>
</feature>
<dbReference type="EMBL" id="CAJNNW010030348">
    <property type="protein sequence ID" value="CAE8703204.1"/>
    <property type="molecule type" value="Genomic_DNA"/>
</dbReference>
<accession>A0A813KFQ5</accession>
<dbReference type="AlphaFoldDB" id="A0A813KFQ5"/>
<protein>
    <submittedName>
        <fullName evidence="3">Uncharacterized protein</fullName>
    </submittedName>
</protein>
<evidence type="ECO:0000313" key="2">
    <source>
        <dbReference type="EMBL" id="CAE8594427.1"/>
    </source>
</evidence>
<comment type="caution">
    <text evidence="3">The sequence shown here is derived from an EMBL/GenBank/DDBJ whole genome shotgun (WGS) entry which is preliminary data.</text>
</comment>
<feature type="chain" id="PRO_5036408964" evidence="1">
    <location>
        <begin position="19"/>
        <end position="203"/>
    </location>
</feature>
<sequence>MNASTALMLLASLALASASLILEERFSAAGCAAADKKKGRAFGYRRVPGGFQEIMGFYKKCSCSGTNFLWTYYSDDKCTTAASSYDTAVAAACTKAINMEVWTKYTCSVSVAMVSYSYWEAAGCAGTAKKTGTWANDVCMVNFDWNGTVYSNTGSVKGAPSGGNWVSTKYTTMDCSGTGSDSIVAPMGPCAKHELLYTAPSSM</sequence>
<dbReference type="Proteomes" id="UP000654075">
    <property type="component" value="Unassembled WGS sequence"/>
</dbReference>
<name>A0A813KFQ5_POLGL</name>
<keyword evidence="5" id="KW-1185">Reference proteome</keyword>
<organism evidence="3 4">
    <name type="scientific">Polarella glacialis</name>
    <name type="common">Dinoflagellate</name>
    <dbReference type="NCBI Taxonomy" id="89957"/>
    <lineage>
        <taxon>Eukaryota</taxon>
        <taxon>Sar</taxon>
        <taxon>Alveolata</taxon>
        <taxon>Dinophyceae</taxon>
        <taxon>Suessiales</taxon>
        <taxon>Suessiaceae</taxon>
        <taxon>Polarella</taxon>
    </lineage>
</organism>
<evidence type="ECO:0000313" key="4">
    <source>
        <dbReference type="Proteomes" id="UP000626109"/>
    </source>
</evidence>
<evidence type="ECO:0000313" key="5">
    <source>
        <dbReference type="Proteomes" id="UP000654075"/>
    </source>
</evidence>
<dbReference type="EMBL" id="CAJNNV010007059">
    <property type="protein sequence ID" value="CAE8594427.1"/>
    <property type="molecule type" value="Genomic_DNA"/>
</dbReference>
<evidence type="ECO:0000256" key="1">
    <source>
        <dbReference type="SAM" id="SignalP"/>
    </source>
</evidence>
<evidence type="ECO:0000313" key="3">
    <source>
        <dbReference type="EMBL" id="CAE8703204.1"/>
    </source>
</evidence>
<keyword evidence="1" id="KW-0732">Signal</keyword>
<proteinExistence type="predicted"/>
<gene>
    <name evidence="2" type="ORF">PGLA1383_LOCUS12974</name>
    <name evidence="3" type="ORF">PGLA2088_LOCUS32747</name>
</gene>
<dbReference type="Proteomes" id="UP000626109">
    <property type="component" value="Unassembled WGS sequence"/>
</dbReference>